<organism evidence="1 2">
    <name type="scientific">Burkholderia multivorans</name>
    <dbReference type="NCBI Taxonomy" id="87883"/>
    <lineage>
        <taxon>Bacteria</taxon>
        <taxon>Pseudomonadati</taxon>
        <taxon>Pseudomonadota</taxon>
        <taxon>Betaproteobacteria</taxon>
        <taxon>Burkholderiales</taxon>
        <taxon>Burkholderiaceae</taxon>
        <taxon>Burkholderia</taxon>
        <taxon>Burkholderia cepacia complex</taxon>
    </lineage>
</organism>
<dbReference type="RefSeq" id="WP_006397648.1">
    <property type="nucleotide sequence ID" value="NZ_CADFCZ010000001.1"/>
</dbReference>
<proteinExistence type="predicted"/>
<evidence type="ECO:0000313" key="2">
    <source>
        <dbReference type="Proteomes" id="UP000238982"/>
    </source>
</evidence>
<evidence type="ECO:0000313" key="1">
    <source>
        <dbReference type="EMBL" id="PRF57070.1"/>
    </source>
</evidence>
<dbReference type="InterPro" id="IPR038084">
    <property type="entry name" value="PduO/GlcC-like_sf"/>
</dbReference>
<dbReference type="PANTHER" id="PTHR34309:SF1">
    <property type="entry name" value="PROTEIN GLCG"/>
    <property type="match status" value="1"/>
</dbReference>
<dbReference type="EMBL" id="PVGH01000086">
    <property type="protein sequence ID" value="PRF57070.1"/>
    <property type="molecule type" value="Genomic_DNA"/>
</dbReference>
<dbReference type="Proteomes" id="UP000238982">
    <property type="component" value="Unassembled WGS sequence"/>
</dbReference>
<dbReference type="InterPro" id="IPR005624">
    <property type="entry name" value="PduO/GlcC-like"/>
</dbReference>
<name>A0A2S9MFU8_9BURK</name>
<accession>A0A2S9MFU8</accession>
<dbReference type="Gene3D" id="3.30.450.150">
    <property type="entry name" value="Haem-degrading domain"/>
    <property type="match status" value="1"/>
</dbReference>
<sequence length="154" mass="15421">MARNDSTRSVATRAIDWPAASHAAQAAAQAAERLGVRVNVAVVDAGGLLAAFVRMPGAPLHSIDIAIDKAYTAASFGLPTGAWHDALAAHSEAVRQGLVLRARFVAFGGGLPIVEDGVLIGGIGVSGGSEAQDERCARAGLDAVGLDAVGLGGT</sequence>
<gene>
    <name evidence="1" type="ORF">C6Q15_23540</name>
</gene>
<dbReference type="InterPro" id="IPR052517">
    <property type="entry name" value="GlcG_carb_metab_protein"/>
</dbReference>
<reference evidence="1 2" key="1">
    <citation type="submission" date="2018-03" db="EMBL/GenBank/DDBJ databases">
        <authorList>
            <person name="Keele B.F."/>
        </authorList>
    </citation>
    <scope>NUCLEOTIDE SEQUENCE [LARGE SCALE GENOMIC DNA]</scope>
    <source>
        <strain evidence="1 2">AU19729</strain>
    </source>
</reference>
<dbReference type="AlphaFoldDB" id="A0A2S9MFU8"/>
<protein>
    <submittedName>
        <fullName evidence="1">Heme-binding protein</fullName>
    </submittedName>
</protein>
<dbReference type="Pfam" id="PF03928">
    <property type="entry name" value="HbpS-like"/>
    <property type="match status" value="1"/>
</dbReference>
<comment type="caution">
    <text evidence="1">The sequence shown here is derived from an EMBL/GenBank/DDBJ whole genome shotgun (WGS) entry which is preliminary data.</text>
</comment>
<dbReference type="SUPFAM" id="SSF143744">
    <property type="entry name" value="GlcG-like"/>
    <property type="match status" value="1"/>
</dbReference>
<dbReference type="PANTHER" id="PTHR34309">
    <property type="entry name" value="SLR1406 PROTEIN"/>
    <property type="match status" value="1"/>
</dbReference>